<dbReference type="PANTHER" id="PTHR46638:SF1">
    <property type="entry name" value="CORRINOID ADENOSYLTRANSFERASE"/>
    <property type="match status" value="1"/>
</dbReference>
<dbReference type="NCBIfam" id="TIGR00708">
    <property type="entry name" value="cobA"/>
    <property type="match status" value="1"/>
</dbReference>
<dbReference type="AlphaFoldDB" id="A0A484H8I9"/>
<dbReference type="PIRSF" id="PIRSF015617">
    <property type="entry name" value="Adensltrnsf_CobA"/>
    <property type="match status" value="1"/>
</dbReference>
<gene>
    <name evidence="1" type="ORF">RIEGSTA812A_PEG_546</name>
</gene>
<protein>
    <submittedName>
        <fullName evidence="1">Cob(I)alamin adenosyltransferase</fullName>
        <ecNumber evidence="1">2.5.1.17</ecNumber>
    </submittedName>
</protein>
<dbReference type="EMBL" id="LR026963">
    <property type="protein sequence ID" value="VBB69073.1"/>
    <property type="molecule type" value="Genomic_DNA"/>
</dbReference>
<dbReference type="NCBIfam" id="NF004637">
    <property type="entry name" value="PRK05986.1"/>
    <property type="match status" value="1"/>
</dbReference>
<proteinExistence type="predicted"/>
<reference evidence="1" key="1">
    <citation type="submission" date="2018-10" db="EMBL/GenBank/DDBJ databases">
        <authorList>
            <person name="Gruber-Vodicka H."/>
            <person name="Jaeckle O."/>
        </authorList>
    </citation>
    <scope>NUCLEOTIDE SEQUENCE</scope>
</reference>
<name>A0A484H8I9_9ZZZZ</name>
<dbReference type="Pfam" id="PF02572">
    <property type="entry name" value="CobA_CobO_BtuR"/>
    <property type="match status" value="1"/>
</dbReference>
<dbReference type="InterPro" id="IPR003724">
    <property type="entry name" value="CblAdoTrfase_CobA"/>
</dbReference>
<keyword evidence="1" id="KW-0808">Transferase</keyword>
<dbReference type="GO" id="GO:0009236">
    <property type="term" value="P:cobalamin biosynthetic process"/>
    <property type="evidence" value="ECO:0007669"/>
    <property type="project" value="InterPro"/>
</dbReference>
<dbReference type="GO" id="GO:0005524">
    <property type="term" value="F:ATP binding"/>
    <property type="evidence" value="ECO:0007669"/>
    <property type="project" value="InterPro"/>
</dbReference>
<organism evidence="1">
    <name type="scientific">invertebrate metagenome</name>
    <dbReference type="NCBI Taxonomy" id="1711999"/>
    <lineage>
        <taxon>unclassified sequences</taxon>
        <taxon>metagenomes</taxon>
        <taxon>organismal metagenomes</taxon>
    </lineage>
</organism>
<dbReference type="PANTHER" id="PTHR46638">
    <property type="entry name" value="CORRINOID ADENOSYLTRANSFERASE"/>
    <property type="match status" value="1"/>
</dbReference>
<dbReference type="GO" id="GO:0008817">
    <property type="term" value="F:corrinoid adenosyltransferase activity"/>
    <property type="evidence" value="ECO:0007669"/>
    <property type="project" value="UniProtKB-EC"/>
</dbReference>
<sequence>MTTSSDNIPCRYAERMAKKKSARERMMRGKRSSQGLLVVHTGAGKGKSSAAFGMVLRCIGHGLKTGVVQFIKGAWDTGEHRVLAGFPGLVTFLAMGEGFTWETQNRDRDVAAARRAWEMAESMLADPTYRMVVLDELNVVLRYQYLKLEEVIAAILARPGGQHAVVTGRNAPEGLVEVADLVTEMTLIKHPFRRGIKAQSGVEF</sequence>
<dbReference type="InterPro" id="IPR027417">
    <property type="entry name" value="P-loop_NTPase"/>
</dbReference>
<dbReference type="Gene3D" id="3.40.50.300">
    <property type="entry name" value="P-loop containing nucleotide triphosphate hydrolases"/>
    <property type="match status" value="1"/>
</dbReference>
<dbReference type="EC" id="2.5.1.17" evidence="1"/>
<accession>A0A484H8I9</accession>
<evidence type="ECO:0000313" key="1">
    <source>
        <dbReference type="EMBL" id="VBB69073.1"/>
    </source>
</evidence>
<dbReference type="CDD" id="cd00561">
    <property type="entry name" value="CobA_ACA"/>
    <property type="match status" value="1"/>
</dbReference>
<dbReference type="SUPFAM" id="SSF52540">
    <property type="entry name" value="P-loop containing nucleoside triphosphate hydrolases"/>
    <property type="match status" value="1"/>
</dbReference>